<dbReference type="CDD" id="cd06579">
    <property type="entry name" value="TM_PBP1_transp_AraH_like"/>
    <property type="match status" value="1"/>
</dbReference>
<evidence type="ECO:0000256" key="1">
    <source>
        <dbReference type="ARBA" id="ARBA00004651"/>
    </source>
</evidence>
<keyword evidence="7 9" id="KW-1133">Transmembrane helix</keyword>
<feature type="transmembrane region" description="Helical" evidence="9">
    <location>
        <begin position="518"/>
        <end position="536"/>
    </location>
</feature>
<dbReference type="EMBL" id="CAEZWU010000033">
    <property type="protein sequence ID" value="CAB4662122.1"/>
    <property type="molecule type" value="Genomic_DNA"/>
</dbReference>
<organism evidence="13">
    <name type="scientific">freshwater metagenome</name>
    <dbReference type="NCBI Taxonomy" id="449393"/>
    <lineage>
        <taxon>unclassified sequences</taxon>
        <taxon>metagenomes</taxon>
        <taxon>ecological metagenomes</taxon>
    </lineage>
</organism>
<keyword evidence="6 9" id="KW-0812">Transmembrane</keyword>
<evidence type="ECO:0000313" key="10">
    <source>
        <dbReference type="EMBL" id="CAB4530912.1"/>
    </source>
</evidence>
<dbReference type="EMBL" id="CAEZSE010000023">
    <property type="protein sequence ID" value="CAB4530912.1"/>
    <property type="molecule type" value="Genomic_DNA"/>
</dbReference>
<evidence type="ECO:0000256" key="9">
    <source>
        <dbReference type="SAM" id="Phobius"/>
    </source>
</evidence>
<feature type="transmembrane region" description="Helical" evidence="9">
    <location>
        <begin position="256"/>
        <end position="277"/>
    </location>
</feature>
<dbReference type="PANTHER" id="PTHR32196:SF32">
    <property type="entry name" value="XYLOSE TRANSPORT SYSTEM PERMEASE PROTEIN XYLH"/>
    <property type="match status" value="1"/>
</dbReference>
<evidence type="ECO:0000256" key="2">
    <source>
        <dbReference type="ARBA" id="ARBA00022448"/>
    </source>
</evidence>
<evidence type="ECO:0000256" key="4">
    <source>
        <dbReference type="ARBA" id="ARBA00022519"/>
    </source>
</evidence>
<dbReference type="AlphaFoldDB" id="A0A6J6XCX7"/>
<feature type="transmembrane region" description="Helical" evidence="9">
    <location>
        <begin position="142"/>
        <end position="160"/>
    </location>
</feature>
<evidence type="ECO:0000313" key="11">
    <source>
        <dbReference type="EMBL" id="CAB4598543.1"/>
    </source>
</evidence>
<keyword evidence="8 9" id="KW-0472">Membrane</keyword>
<feature type="transmembrane region" description="Helical" evidence="9">
    <location>
        <begin position="425"/>
        <end position="444"/>
    </location>
</feature>
<feature type="transmembrane region" description="Helical" evidence="9">
    <location>
        <begin position="200"/>
        <end position="218"/>
    </location>
</feature>
<gene>
    <name evidence="10" type="ORF">UFOPK1353_00244</name>
    <name evidence="11" type="ORF">UFOPK1826_00494</name>
    <name evidence="12" type="ORF">UFOPK2292_00328</name>
    <name evidence="13" type="ORF">UFOPK3026_00190</name>
    <name evidence="14" type="ORF">UFOPK4020_00854</name>
</gene>
<feature type="transmembrane region" description="Helical" evidence="9">
    <location>
        <begin position="456"/>
        <end position="474"/>
    </location>
</feature>
<feature type="transmembrane region" description="Helical" evidence="9">
    <location>
        <begin position="362"/>
        <end position="387"/>
    </location>
</feature>
<keyword evidence="5" id="KW-0762">Sugar transport</keyword>
<feature type="transmembrane region" description="Helical" evidence="9">
    <location>
        <begin position="59"/>
        <end position="79"/>
    </location>
</feature>
<feature type="transmembrane region" description="Helical" evidence="9">
    <location>
        <begin position="230"/>
        <end position="250"/>
    </location>
</feature>
<keyword evidence="2" id="KW-0813">Transport</keyword>
<evidence type="ECO:0000256" key="7">
    <source>
        <dbReference type="ARBA" id="ARBA00022989"/>
    </source>
</evidence>
<dbReference type="GO" id="GO:0022857">
    <property type="term" value="F:transmembrane transporter activity"/>
    <property type="evidence" value="ECO:0007669"/>
    <property type="project" value="InterPro"/>
</dbReference>
<sequence>MSEFDDVTPLKPSDERITYRGPLKRLLISPEIGALIGAVVVWAFFWGNGDKFGTAGSTANFLDVAAPLGIMAVAVSLLMIGGEFDLSAGVMTGASGVTIALMAKYFTDGGISLWVCIPAAFLLAGCVGWWNGFLVNKTGLPSFIVTLGSFFVIKGANLVFSKRINSLVNVSDVDKAHGYKFFKAVLGGENKFGDTKYRDIIFIIGGIAFGVLLIIGFVEQSLLRLEQTSISTMLVAIVGAVAGIAGVLILHRTDSVSGNVLAGVVGLSGAALAMVSYSRARFQSREPLVGALPETARPLIILGLLGTAVASLAGQLFDRGEESVMLQWFPSWLRLVVAVAAGALPLWFFVRQVKRGDVEFRAKTVALIAVRLPIICLVSLTGIVSLFQLTTVQAVRAVLITVAGTGAATCLYRARSIAGKQSTKWFINLGVLMSACFIVVAFAVRADSSAPRFRGGIFATLLIGAALVLATTFIEANQKKRSLADLNADRLGKRLVLVAMVLGSIALGTRLLFSEGVFRMSVFWWLFFTAVGAFVLTKTKYGNWIFAVGGNKDAARATGVPADKVKTALFMATSLMGAFVGAMILMRLNSVQAQQGDGQEFEYIIAAVVGGNLMTGGYGSVIGASLGALIMAVSKNGIPAAQWNQDGRYIFLGAVLLVAVLVNNYVRRKANEQR</sequence>
<dbReference type="EMBL" id="CAFAAP010000016">
    <property type="protein sequence ID" value="CAB4795031.1"/>
    <property type="molecule type" value="Genomic_DNA"/>
</dbReference>
<feature type="transmembrane region" description="Helical" evidence="9">
    <location>
        <begin position="568"/>
        <end position="588"/>
    </location>
</feature>
<dbReference type="InterPro" id="IPR001851">
    <property type="entry name" value="ABC_transp_permease"/>
</dbReference>
<protein>
    <submittedName>
        <fullName evidence="13">Unannotated protein</fullName>
    </submittedName>
</protein>
<evidence type="ECO:0000313" key="14">
    <source>
        <dbReference type="EMBL" id="CAB5001619.1"/>
    </source>
</evidence>
<feature type="transmembrane region" description="Helical" evidence="9">
    <location>
        <begin position="298"/>
        <end position="317"/>
    </location>
</feature>
<comment type="subcellular location">
    <subcellularLocation>
        <location evidence="1">Cell membrane</location>
        <topology evidence="1">Multi-pass membrane protein</topology>
    </subcellularLocation>
</comment>
<evidence type="ECO:0000313" key="13">
    <source>
        <dbReference type="EMBL" id="CAB4795031.1"/>
    </source>
</evidence>
<evidence type="ECO:0000313" key="12">
    <source>
        <dbReference type="EMBL" id="CAB4662122.1"/>
    </source>
</evidence>
<evidence type="ECO:0000256" key="6">
    <source>
        <dbReference type="ARBA" id="ARBA00022692"/>
    </source>
</evidence>
<name>A0A6J6XCX7_9ZZZZ</name>
<feature type="transmembrane region" description="Helical" evidence="9">
    <location>
        <begin position="393"/>
        <end position="413"/>
    </location>
</feature>
<evidence type="ECO:0000256" key="3">
    <source>
        <dbReference type="ARBA" id="ARBA00022475"/>
    </source>
</evidence>
<keyword evidence="4" id="KW-0997">Cell inner membrane</keyword>
<dbReference type="Pfam" id="PF02653">
    <property type="entry name" value="BPD_transp_2"/>
    <property type="match status" value="2"/>
</dbReference>
<evidence type="ECO:0000256" key="5">
    <source>
        <dbReference type="ARBA" id="ARBA00022597"/>
    </source>
</evidence>
<keyword evidence="3" id="KW-1003">Cell membrane</keyword>
<dbReference type="PANTHER" id="PTHR32196">
    <property type="entry name" value="ABC TRANSPORTER PERMEASE PROTEIN YPHD-RELATED-RELATED"/>
    <property type="match status" value="1"/>
</dbReference>
<accession>A0A6J6XCX7</accession>
<feature type="transmembrane region" description="Helical" evidence="9">
    <location>
        <begin position="649"/>
        <end position="666"/>
    </location>
</feature>
<feature type="transmembrane region" description="Helical" evidence="9">
    <location>
        <begin position="495"/>
        <end position="512"/>
    </location>
</feature>
<proteinExistence type="predicted"/>
<feature type="transmembrane region" description="Helical" evidence="9">
    <location>
        <begin position="329"/>
        <end position="350"/>
    </location>
</feature>
<dbReference type="EMBL" id="CAFBOV010000162">
    <property type="protein sequence ID" value="CAB5001619.1"/>
    <property type="molecule type" value="Genomic_DNA"/>
</dbReference>
<feature type="transmembrane region" description="Helical" evidence="9">
    <location>
        <begin position="111"/>
        <end position="130"/>
    </location>
</feature>
<dbReference type="EMBL" id="CAEZUN010000044">
    <property type="protein sequence ID" value="CAB4598543.1"/>
    <property type="molecule type" value="Genomic_DNA"/>
</dbReference>
<evidence type="ECO:0000256" key="8">
    <source>
        <dbReference type="ARBA" id="ARBA00023136"/>
    </source>
</evidence>
<reference evidence="13" key="1">
    <citation type="submission" date="2020-05" db="EMBL/GenBank/DDBJ databases">
        <authorList>
            <person name="Chiriac C."/>
            <person name="Salcher M."/>
            <person name="Ghai R."/>
            <person name="Kavagutti S V."/>
        </authorList>
    </citation>
    <scope>NUCLEOTIDE SEQUENCE</scope>
</reference>
<dbReference type="GO" id="GO:0005886">
    <property type="term" value="C:plasma membrane"/>
    <property type="evidence" value="ECO:0007669"/>
    <property type="project" value="UniProtKB-SubCell"/>
</dbReference>
<feature type="transmembrane region" description="Helical" evidence="9">
    <location>
        <begin position="26"/>
        <end position="47"/>
    </location>
</feature>